<dbReference type="STRING" id="29354.IO98_05530"/>
<dbReference type="GO" id="GO:0016740">
    <property type="term" value="F:transferase activity"/>
    <property type="evidence" value="ECO:0007669"/>
    <property type="project" value="UniProtKB-KW"/>
</dbReference>
<dbReference type="InterPro" id="IPR011763">
    <property type="entry name" value="COA_CT_C"/>
</dbReference>
<evidence type="ECO:0000259" key="2">
    <source>
        <dbReference type="PROSITE" id="PS50989"/>
    </source>
</evidence>
<dbReference type="Proteomes" id="UP000028525">
    <property type="component" value="Unassembled WGS sequence"/>
</dbReference>
<dbReference type="PANTHER" id="PTHR43842">
    <property type="entry name" value="PROPIONYL-COA CARBOXYLASE BETA CHAIN"/>
    <property type="match status" value="1"/>
</dbReference>
<dbReference type="EMBL" id="JPME01000008">
    <property type="protein sequence ID" value="KEZ90854.1"/>
    <property type="molecule type" value="Genomic_DNA"/>
</dbReference>
<dbReference type="InterPro" id="IPR029045">
    <property type="entry name" value="ClpP/crotonase-like_dom_sf"/>
</dbReference>
<dbReference type="PROSITE" id="PS50989">
    <property type="entry name" value="COA_CT_CTER"/>
    <property type="match status" value="1"/>
</dbReference>
<comment type="caution">
    <text evidence="3">The sequence shown here is derived from an EMBL/GenBank/DDBJ whole genome shotgun (WGS) entry which is preliminary data.</text>
</comment>
<dbReference type="Gene3D" id="3.90.226.10">
    <property type="entry name" value="2-enoyl-CoA Hydratase, Chain A, domain 1"/>
    <property type="match status" value="2"/>
</dbReference>
<dbReference type="OrthoDB" id="9803706at2"/>
<keyword evidence="3" id="KW-0808">Transferase</keyword>
<dbReference type="PANTHER" id="PTHR43842:SF2">
    <property type="entry name" value="PROPIONYL-COA CARBOXYLASE BETA CHAIN, MITOCHONDRIAL"/>
    <property type="match status" value="1"/>
</dbReference>
<reference evidence="3 4" key="1">
    <citation type="submission" date="2014-07" db="EMBL/GenBank/DDBJ databases">
        <title>Draft genome of Clostridium celerecrescens 152B isolated from sediments associated with methane hydrate from Krishna Godavari basin.</title>
        <authorList>
            <person name="Honkalas V.S."/>
            <person name="Dabir A.P."/>
            <person name="Arora P."/>
            <person name="Dhakephalkar P.K."/>
        </authorList>
    </citation>
    <scope>NUCLEOTIDE SEQUENCE [LARGE SCALE GENOMIC DNA]</scope>
    <source>
        <strain evidence="3 4">152B</strain>
    </source>
</reference>
<organism evidence="3 4">
    <name type="scientific">Lacrimispora celerecrescens</name>
    <dbReference type="NCBI Taxonomy" id="29354"/>
    <lineage>
        <taxon>Bacteria</taxon>
        <taxon>Bacillati</taxon>
        <taxon>Bacillota</taxon>
        <taxon>Clostridia</taxon>
        <taxon>Lachnospirales</taxon>
        <taxon>Lachnospiraceae</taxon>
        <taxon>Lacrimispora</taxon>
    </lineage>
</organism>
<evidence type="ECO:0000313" key="3">
    <source>
        <dbReference type="EMBL" id="KEZ90854.1"/>
    </source>
</evidence>
<name>A0A084JPH0_9FIRM</name>
<feature type="domain" description="CoA carboxyltransferase N-terminal" evidence="1">
    <location>
        <begin position="1"/>
        <end position="179"/>
    </location>
</feature>
<dbReference type="InterPro" id="IPR034733">
    <property type="entry name" value="AcCoA_carboxyl_beta"/>
</dbReference>
<keyword evidence="4" id="KW-1185">Reference proteome</keyword>
<dbReference type="SUPFAM" id="SSF52096">
    <property type="entry name" value="ClpP/crotonase"/>
    <property type="match status" value="2"/>
</dbReference>
<accession>A0A084JPH0</accession>
<dbReference type="GO" id="GO:0004658">
    <property type="term" value="F:propionyl-CoA carboxylase activity"/>
    <property type="evidence" value="ECO:0007669"/>
    <property type="project" value="TreeGrafter"/>
</dbReference>
<sequence>MSNSTETSASNRIHALLDENSFVEVGGYVTARNTDFNMTAKETPADGVVTGYGTIEGCLVYVYSQDASVLGGSVGEMHARKITKLYTMAMKTGAPVIGLVDCAGLRLQEATDSLNGFGEIYMSQTLASGVIPQITAIFGTCGGGMAVSAAMSDFTFMETKGGRLFVNSPNAIQGNYTEKCNTASADYQSRETGMVDFTGEADDIINNIRTLISILPSNSEDDMSYDECNDDLNRICSDLENYVGDTAIALTQISDNHFFMETRKEYAASMVTGFIRLNGMTVGCVANRTESYNESGVKTGEYEALLSGRGCEKAARFIQFCDAFSIPVLTLVNVKGYEATQCSEKKIARAAAGLTYAFANATVPKVTVILGQALGTAYLTMNSKSIGADVVYAWPSACIGMMEPAEAVKIMYADEIAKAEDGTALINDQAESYKQLQSSAISAAKRGYVDDIIDAGETRARVIAAFEMLFTKREDRPAKKHGTI</sequence>
<proteinExistence type="predicted"/>
<evidence type="ECO:0000313" key="4">
    <source>
        <dbReference type="Proteomes" id="UP000028525"/>
    </source>
</evidence>
<dbReference type="InterPro" id="IPR051047">
    <property type="entry name" value="AccD/PCCB"/>
</dbReference>
<evidence type="ECO:0000259" key="1">
    <source>
        <dbReference type="PROSITE" id="PS50980"/>
    </source>
</evidence>
<protein>
    <submittedName>
        <fullName evidence="3">Carboxyl transferase</fullName>
    </submittedName>
</protein>
<dbReference type="AlphaFoldDB" id="A0A084JPH0"/>
<dbReference type="Pfam" id="PF01039">
    <property type="entry name" value="Carboxyl_trans"/>
    <property type="match status" value="1"/>
</dbReference>
<dbReference type="InterPro" id="IPR011762">
    <property type="entry name" value="COA_CT_N"/>
</dbReference>
<feature type="domain" description="CoA carboxyltransferase C-terminal" evidence="2">
    <location>
        <begin position="224"/>
        <end position="468"/>
    </location>
</feature>
<dbReference type="RefSeq" id="WP_038278799.1">
    <property type="nucleotide sequence ID" value="NZ_JPME01000008.1"/>
</dbReference>
<dbReference type="PROSITE" id="PS50980">
    <property type="entry name" value="COA_CT_NTER"/>
    <property type="match status" value="1"/>
</dbReference>
<gene>
    <name evidence="3" type="ORF">IO98_05530</name>
</gene>